<evidence type="ECO:0000259" key="4">
    <source>
        <dbReference type="PROSITE" id="PS50119"/>
    </source>
</evidence>
<dbReference type="EMBL" id="JAIWYP010000006">
    <property type="protein sequence ID" value="KAH3810600.1"/>
    <property type="molecule type" value="Genomic_DNA"/>
</dbReference>
<accession>A0A9D4G8P0</accession>
<proteinExistence type="predicted"/>
<feature type="compositionally biased region" description="Basic and acidic residues" evidence="3">
    <location>
        <begin position="352"/>
        <end position="382"/>
    </location>
</feature>
<dbReference type="Gene3D" id="4.10.830.40">
    <property type="match status" value="1"/>
</dbReference>
<feature type="compositionally biased region" description="Polar residues" evidence="3">
    <location>
        <begin position="621"/>
        <end position="632"/>
    </location>
</feature>
<reference evidence="5" key="1">
    <citation type="journal article" date="2019" name="bioRxiv">
        <title>The Genome of the Zebra Mussel, Dreissena polymorpha: A Resource for Invasive Species Research.</title>
        <authorList>
            <person name="McCartney M.A."/>
            <person name="Auch B."/>
            <person name="Kono T."/>
            <person name="Mallez S."/>
            <person name="Zhang Y."/>
            <person name="Obille A."/>
            <person name="Becker A."/>
            <person name="Abrahante J.E."/>
            <person name="Garbe J."/>
            <person name="Badalamenti J.P."/>
            <person name="Herman A."/>
            <person name="Mangelson H."/>
            <person name="Liachko I."/>
            <person name="Sullivan S."/>
            <person name="Sone E.D."/>
            <person name="Koren S."/>
            <person name="Silverstein K.A.T."/>
            <person name="Beckman K.B."/>
            <person name="Gohl D.M."/>
        </authorList>
    </citation>
    <scope>NUCLEOTIDE SEQUENCE</scope>
    <source>
        <strain evidence="5">Duluth1</strain>
        <tissue evidence="5">Whole animal</tissue>
    </source>
</reference>
<feature type="region of interest" description="Disordered" evidence="3">
    <location>
        <begin position="1"/>
        <end position="20"/>
    </location>
</feature>
<feature type="region of interest" description="Disordered" evidence="3">
    <location>
        <begin position="266"/>
        <end position="294"/>
    </location>
</feature>
<gene>
    <name evidence="5" type="ORF">DPMN_138993</name>
</gene>
<feature type="domain" description="B box-type" evidence="4">
    <location>
        <begin position="138"/>
        <end position="184"/>
    </location>
</feature>
<keyword evidence="1" id="KW-0479">Metal-binding</keyword>
<feature type="compositionally biased region" description="Basic and acidic residues" evidence="3">
    <location>
        <begin position="1039"/>
        <end position="1050"/>
    </location>
</feature>
<feature type="compositionally biased region" description="Basic and acidic residues" evidence="3">
    <location>
        <begin position="133"/>
        <end position="147"/>
    </location>
</feature>
<feature type="region of interest" description="Disordered" evidence="3">
    <location>
        <begin position="471"/>
        <end position="509"/>
    </location>
</feature>
<feature type="compositionally biased region" description="Basic and acidic residues" evidence="3">
    <location>
        <begin position="604"/>
        <end position="619"/>
    </location>
</feature>
<evidence type="ECO:0000256" key="1">
    <source>
        <dbReference type="PROSITE-ProRule" id="PRU00024"/>
    </source>
</evidence>
<dbReference type="GO" id="GO:0008270">
    <property type="term" value="F:zinc ion binding"/>
    <property type="evidence" value="ECO:0007669"/>
    <property type="project" value="UniProtKB-KW"/>
</dbReference>
<dbReference type="InterPro" id="IPR000315">
    <property type="entry name" value="Znf_B-box"/>
</dbReference>
<keyword evidence="6" id="KW-1185">Reference proteome</keyword>
<sequence length="1107" mass="123288">MRSEIMSAGPGFNLSTKKEDVSTRLKAHNLKRAKDETKKLEHEGKKMEERLLELKLAMNREKEERERQGGGFWKSGQQGSLTTYAEEVLARKKSKSAPTKGKIKILKDKPLDLPERSAQPGTMAYIAQRGSHTPRDKPKGPKCGQCEDRSASVSCVQCAEDYCAGCFAAFHLKGNLKKHRSIPLAATPRQCFASPRPNPPSTNGSYDFQQGDGAVLPYAASPRKDRNSPDGASGSYDNPLLHGSYDEAEQAASFQQALEAWRTGKAAGNASGNVGSRGGSRPGTDRTDRSQRRSVVRYSPAPTPTFNVETSTGTLDKQQEIDIKFNTSSMTYAERLLLKKHRRTDVEALFTPRDEDKQMSSRGTSRETPRQSARERTLRVEGQRGPQRETSNLSIKIEEFNDADFDEGERVDFDALYHAIHPEGSHSNVDPDAVSIVEVQDNDVDVEQTTAYKIQEVGEMEAWSTEYEMKSTLKSSSNTKSQFEAKPPSTGRSTRRKSGRKSSGSSIEKTAPIGFVDEIANQKSGKANQNDPIILSSKLKDIENDIRQVSARGKINEKESLTEKVKIKPTSASSSNSSRRKPDLNLKETSENYEKVKLSSSKSTKSDMHTSETLDEKQKLISRQNSAKSRPQTGSRVTQSRTGSRQSSRPTSRITSRPGSSRAASRMETPGLLTKAPSEALSQVARMSQSGEPYRGLESFYMVGVELAQQQEERERTLTPSQHKSREEKIKVSYQLYNMAPRSWRPEMSLQEAVPVDRLENEEAEDDRSHSVMAYIAYSEKLVSDITDRLISRFGELPLDEDSLSDQSSGGAYRSLGEEYRTFTPRSHSHGSSVQNSPSMSGRGTPVHMLRSQAREPQSARKDSLPTQKSLRDPEISQLDLPLSQRDPPVSQRGQASQRDKQSSKRDEPVSNRDLNRTSQNGPKLSQRGQSSTQSTQNDIDPKMRQSQNQALLSSRTPRVSGSRARTPGLHKSQGEVVTPRRSQTFHGEPERPVSRAIVMDGADLSVFDAVGEETTQNREDEETLDQLEWELASQSGRLTEDGKISRMEMPDDSEFSDDSISSLESFRSRSRLGQDQGYDINAKLRQDELEEDDDGTDDENDVKNLF</sequence>
<dbReference type="AlphaFoldDB" id="A0A9D4G8P0"/>
<feature type="compositionally biased region" description="Basic and acidic residues" evidence="3">
    <location>
        <begin position="898"/>
        <end position="916"/>
    </location>
</feature>
<name>A0A9D4G8P0_DREPO</name>
<feature type="compositionally biased region" description="Acidic residues" evidence="3">
    <location>
        <begin position="1089"/>
        <end position="1101"/>
    </location>
</feature>
<dbReference type="CDD" id="cd19818">
    <property type="entry name" value="Bbox1_ZBBX"/>
    <property type="match status" value="1"/>
</dbReference>
<feature type="compositionally biased region" description="Basic and acidic residues" evidence="3">
    <location>
        <begin position="858"/>
        <end position="875"/>
    </location>
</feature>
<dbReference type="InterPro" id="IPR037688">
    <property type="entry name" value="ZBBX"/>
</dbReference>
<feature type="region of interest" description="Disordered" evidence="3">
    <location>
        <begin position="823"/>
        <end position="997"/>
    </location>
</feature>
<feature type="region of interest" description="Disordered" evidence="3">
    <location>
        <begin position="348"/>
        <end position="390"/>
    </location>
</feature>
<feature type="compositionally biased region" description="Basic and acidic residues" evidence="3">
    <location>
        <begin position="580"/>
        <end position="597"/>
    </location>
</feature>
<protein>
    <recommendedName>
        <fullName evidence="4">B box-type domain-containing protein</fullName>
    </recommendedName>
</protein>
<feature type="compositionally biased region" description="Polar residues" evidence="3">
    <location>
        <begin position="945"/>
        <end position="960"/>
    </location>
</feature>
<feature type="region of interest" description="Disordered" evidence="3">
    <location>
        <begin position="188"/>
        <end position="242"/>
    </location>
</feature>
<feature type="compositionally biased region" description="Polar residues" evidence="3">
    <location>
        <begin position="824"/>
        <end position="842"/>
    </location>
</feature>
<evidence type="ECO:0000313" key="5">
    <source>
        <dbReference type="EMBL" id="KAH3810600.1"/>
    </source>
</evidence>
<reference evidence="5" key="2">
    <citation type="submission" date="2020-11" db="EMBL/GenBank/DDBJ databases">
        <authorList>
            <person name="McCartney M.A."/>
            <person name="Auch B."/>
            <person name="Kono T."/>
            <person name="Mallez S."/>
            <person name="Becker A."/>
            <person name="Gohl D.M."/>
            <person name="Silverstein K.A.T."/>
            <person name="Koren S."/>
            <person name="Bechman K.B."/>
            <person name="Herman A."/>
            <person name="Abrahante J.E."/>
            <person name="Garbe J."/>
        </authorList>
    </citation>
    <scope>NUCLEOTIDE SEQUENCE</scope>
    <source>
        <strain evidence="5">Duluth1</strain>
        <tissue evidence="5">Whole animal</tissue>
    </source>
</reference>
<dbReference type="PANTHER" id="PTHR28634">
    <property type="entry name" value="ZINC FINGER B-BOX DOMAIN-CONTAINING PROTEIN 1"/>
    <property type="match status" value="1"/>
</dbReference>
<feature type="region of interest" description="Disordered" evidence="3">
    <location>
        <begin position="1033"/>
        <end position="1107"/>
    </location>
</feature>
<dbReference type="PANTHER" id="PTHR28634:SF1">
    <property type="entry name" value="ZINC FINGER B-BOX DOMAIN-CONTAINING PROTEIN 1"/>
    <property type="match status" value="1"/>
</dbReference>
<keyword evidence="2" id="KW-0175">Coiled coil</keyword>
<keyword evidence="1" id="KW-0862">Zinc</keyword>
<evidence type="ECO:0000313" key="6">
    <source>
        <dbReference type="Proteomes" id="UP000828390"/>
    </source>
</evidence>
<feature type="region of interest" description="Disordered" evidence="3">
    <location>
        <begin position="90"/>
        <end position="147"/>
    </location>
</feature>
<organism evidence="5 6">
    <name type="scientific">Dreissena polymorpha</name>
    <name type="common">Zebra mussel</name>
    <name type="synonym">Mytilus polymorpha</name>
    <dbReference type="NCBI Taxonomy" id="45954"/>
    <lineage>
        <taxon>Eukaryota</taxon>
        <taxon>Metazoa</taxon>
        <taxon>Spiralia</taxon>
        <taxon>Lophotrochozoa</taxon>
        <taxon>Mollusca</taxon>
        <taxon>Bivalvia</taxon>
        <taxon>Autobranchia</taxon>
        <taxon>Heteroconchia</taxon>
        <taxon>Euheterodonta</taxon>
        <taxon>Imparidentia</taxon>
        <taxon>Neoheterodontei</taxon>
        <taxon>Myida</taxon>
        <taxon>Dreissenoidea</taxon>
        <taxon>Dreissenidae</taxon>
        <taxon>Dreissena</taxon>
    </lineage>
</organism>
<feature type="compositionally biased region" description="Basic and acidic residues" evidence="3">
    <location>
        <begin position="105"/>
        <end position="115"/>
    </location>
</feature>
<feature type="compositionally biased region" description="Low complexity" evidence="3">
    <location>
        <begin position="471"/>
        <end position="481"/>
    </location>
</feature>
<dbReference type="Proteomes" id="UP000828390">
    <property type="component" value="Unassembled WGS sequence"/>
</dbReference>
<evidence type="ECO:0000256" key="2">
    <source>
        <dbReference type="SAM" id="Coils"/>
    </source>
</evidence>
<feature type="compositionally biased region" description="Low complexity" evidence="3">
    <location>
        <begin position="633"/>
        <end position="662"/>
    </location>
</feature>
<feature type="compositionally biased region" description="Basic and acidic residues" evidence="3">
    <location>
        <begin position="557"/>
        <end position="566"/>
    </location>
</feature>
<feature type="compositionally biased region" description="Low complexity" evidence="3">
    <location>
        <begin position="926"/>
        <end position="937"/>
    </location>
</feature>
<feature type="region of interest" description="Disordered" evidence="3">
    <location>
        <begin position="557"/>
        <end position="690"/>
    </location>
</feature>
<evidence type="ECO:0000256" key="3">
    <source>
        <dbReference type="SAM" id="MobiDB-lite"/>
    </source>
</evidence>
<keyword evidence="1" id="KW-0863">Zinc-finger</keyword>
<comment type="caution">
    <text evidence="5">The sequence shown here is derived from an EMBL/GenBank/DDBJ whole genome shotgun (WGS) entry which is preliminary data.</text>
</comment>
<dbReference type="PROSITE" id="PS50119">
    <property type="entry name" value="ZF_BBOX"/>
    <property type="match status" value="1"/>
</dbReference>
<feature type="coiled-coil region" evidence="2">
    <location>
        <begin position="30"/>
        <end position="64"/>
    </location>
</feature>